<keyword evidence="5" id="KW-0067">ATP-binding</keyword>
<keyword evidence="7" id="KW-0684">Rhamnose metabolism</keyword>
<dbReference type="InterPro" id="IPR013449">
    <property type="entry name" value="Rhamnulokinase"/>
</dbReference>
<dbReference type="GO" id="GO:0005829">
    <property type="term" value="C:cytosol"/>
    <property type="evidence" value="ECO:0007669"/>
    <property type="project" value="TreeGrafter"/>
</dbReference>
<dbReference type="GO" id="GO:0005524">
    <property type="term" value="F:ATP binding"/>
    <property type="evidence" value="ECO:0007669"/>
    <property type="project" value="UniProtKB-KW"/>
</dbReference>
<dbReference type="CDD" id="cd07771">
    <property type="entry name" value="ASKHA_NBD_FGGY_RhaB-like"/>
    <property type="match status" value="1"/>
</dbReference>
<dbReference type="InterPro" id="IPR043129">
    <property type="entry name" value="ATPase_NBD"/>
</dbReference>
<evidence type="ECO:0000256" key="6">
    <source>
        <dbReference type="ARBA" id="ARBA00023157"/>
    </source>
</evidence>
<comment type="similarity">
    <text evidence="1">Belongs to the FGGY kinase family.</text>
</comment>
<evidence type="ECO:0000256" key="8">
    <source>
        <dbReference type="NCBIfam" id="TIGR02627"/>
    </source>
</evidence>
<accession>A0A839TMP2</accession>
<evidence type="ECO:0000256" key="2">
    <source>
        <dbReference type="ARBA" id="ARBA00022679"/>
    </source>
</evidence>
<keyword evidence="3" id="KW-0547">Nucleotide-binding</keyword>
<evidence type="ECO:0000256" key="3">
    <source>
        <dbReference type="ARBA" id="ARBA00022741"/>
    </source>
</evidence>
<dbReference type="GO" id="GO:0008993">
    <property type="term" value="F:rhamnulokinase activity"/>
    <property type="evidence" value="ECO:0007669"/>
    <property type="project" value="UniProtKB-UniRule"/>
</dbReference>
<protein>
    <recommendedName>
        <fullName evidence="8">Rhamnulokinase</fullName>
        <ecNumber evidence="8">2.7.1.5</ecNumber>
    </recommendedName>
</protein>
<evidence type="ECO:0000313" key="12">
    <source>
        <dbReference type="Proteomes" id="UP000517523"/>
    </source>
</evidence>
<keyword evidence="2 11" id="KW-0808">Transferase</keyword>
<dbReference type="Pfam" id="PF00370">
    <property type="entry name" value="FGGY_N"/>
    <property type="match status" value="1"/>
</dbReference>
<feature type="domain" description="Carbohydrate kinase FGGY C-terminal" evidence="10">
    <location>
        <begin position="260"/>
        <end position="447"/>
    </location>
</feature>
<evidence type="ECO:0000313" key="11">
    <source>
        <dbReference type="EMBL" id="MBB3126619.1"/>
    </source>
</evidence>
<keyword evidence="4 11" id="KW-0418">Kinase</keyword>
<evidence type="ECO:0000259" key="10">
    <source>
        <dbReference type="Pfam" id="PF02782"/>
    </source>
</evidence>
<dbReference type="AlphaFoldDB" id="A0A839TMP2"/>
<dbReference type="PANTHER" id="PTHR10196">
    <property type="entry name" value="SUGAR KINASE"/>
    <property type="match status" value="1"/>
</dbReference>
<feature type="domain" description="Carbohydrate kinase FGGY N-terminal" evidence="9">
    <location>
        <begin position="13"/>
        <end position="250"/>
    </location>
</feature>
<evidence type="ECO:0000256" key="4">
    <source>
        <dbReference type="ARBA" id="ARBA00022777"/>
    </source>
</evidence>
<dbReference type="SUPFAM" id="SSF53067">
    <property type="entry name" value="Actin-like ATPase domain"/>
    <property type="match status" value="2"/>
</dbReference>
<dbReference type="GO" id="GO:0006071">
    <property type="term" value="P:glycerol metabolic process"/>
    <property type="evidence" value="ECO:0007669"/>
    <property type="project" value="TreeGrafter"/>
</dbReference>
<dbReference type="InterPro" id="IPR018484">
    <property type="entry name" value="FGGY_N"/>
</dbReference>
<evidence type="ECO:0000256" key="1">
    <source>
        <dbReference type="ARBA" id="ARBA00009156"/>
    </source>
</evidence>
<gene>
    <name evidence="11" type="ORF">FHS19_001273</name>
</gene>
<dbReference type="GO" id="GO:0019301">
    <property type="term" value="P:rhamnose catabolic process"/>
    <property type="evidence" value="ECO:0007669"/>
    <property type="project" value="UniProtKB-UniRule"/>
</dbReference>
<evidence type="ECO:0000256" key="7">
    <source>
        <dbReference type="ARBA" id="ARBA00023308"/>
    </source>
</evidence>
<comment type="caution">
    <text evidence="11">The sequence shown here is derived from an EMBL/GenBank/DDBJ whole genome shotgun (WGS) entry which is preliminary data.</text>
</comment>
<dbReference type="InterPro" id="IPR018485">
    <property type="entry name" value="FGGY_C"/>
</dbReference>
<dbReference type="GO" id="GO:0004370">
    <property type="term" value="F:glycerol kinase activity"/>
    <property type="evidence" value="ECO:0007669"/>
    <property type="project" value="TreeGrafter"/>
</dbReference>
<dbReference type="EC" id="2.7.1.5" evidence="8"/>
<reference evidence="11 12" key="1">
    <citation type="submission" date="2020-08" db="EMBL/GenBank/DDBJ databases">
        <title>Genomic Encyclopedia of Type Strains, Phase III (KMG-III): the genomes of soil and plant-associated and newly described type strains.</title>
        <authorList>
            <person name="Whitman W."/>
        </authorList>
    </citation>
    <scope>NUCLEOTIDE SEQUENCE [LARGE SCALE GENOMIC DNA]</scope>
    <source>
        <strain evidence="11 12">CECT 5831</strain>
    </source>
</reference>
<keyword evidence="6" id="KW-1015">Disulfide bond</keyword>
<sequence>MVQKGDGGMDAHIAVDIGASSGRLVLGRLQDSKLVLEEIHRFDNGFREQDGSLYWDIEHLLEQIVAGLQAAKKAGVDSCTLGIDTWAVDYALVDKEGKRLMEVYAYRDWRTDSAPAELEKLISRETLYEKTGIQQLTFNTIYQLFAHDRDERTRADQVLLVPDYLYYRLSGKRINEVTNASTTQLLNLQSRDYDAELLSLLGMRREQFAALTEPGTPLGGLDPALQQQYDLPLCSLVVTATHDTASAVLGVPAREGSSWAYLSSGTWSLLGVERDQPLNTKETMTANYTNEWGAYGTYRFLKNITGLWLIQEVRRQNGDRYSFAELVQMAEQCGPYRSLIDCNDDRFLNPPDMAEEIRSFCSGTGQQVPESIAQVARCIFDSLALSYGTYLDELEALTGEPIEVLHIVGGGAKNALLCQLTADATGRKVCAGPVESTALGNLMVQMIHAGVFTDIHEARRAVAESFEVTLYKPEPVAVDVKERWNRIVKK</sequence>
<dbReference type="Proteomes" id="UP000517523">
    <property type="component" value="Unassembled WGS sequence"/>
</dbReference>
<evidence type="ECO:0000259" key="9">
    <source>
        <dbReference type="Pfam" id="PF00370"/>
    </source>
</evidence>
<name>A0A839TMP2_9BACL</name>
<proteinExistence type="inferred from homology"/>
<dbReference type="NCBIfam" id="TIGR02627">
    <property type="entry name" value="rhamnulo_kin"/>
    <property type="match status" value="1"/>
</dbReference>
<organism evidence="11 12">
    <name type="scientific">Paenibacillus rhizosphaerae</name>
    <dbReference type="NCBI Taxonomy" id="297318"/>
    <lineage>
        <taxon>Bacteria</taxon>
        <taxon>Bacillati</taxon>
        <taxon>Bacillota</taxon>
        <taxon>Bacilli</taxon>
        <taxon>Bacillales</taxon>
        <taxon>Paenibacillaceae</taxon>
        <taxon>Paenibacillus</taxon>
    </lineage>
</organism>
<dbReference type="Gene3D" id="3.30.420.40">
    <property type="match status" value="2"/>
</dbReference>
<dbReference type="PANTHER" id="PTHR10196:SF93">
    <property type="entry name" value="L-RHAMNULOKINASE"/>
    <property type="match status" value="1"/>
</dbReference>
<dbReference type="Pfam" id="PF02782">
    <property type="entry name" value="FGGY_C"/>
    <property type="match status" value="1"/>
</dbReference>
<dbReference type="InterPro" id="IPR000577">
    <property type="entry name" value="Carb_kinase_FGGY"/>
</dbReference>
<evidence type="ECO:0000256" key="5">
    <source>
        <dbReference type="ARBA" id="ARBA00022840"/>
    </source>
</evidence>
<dbReference type="EMBL" id="JACHXJ010000001">
    <property type="protein sequence ID" value="MBB3126619.1"/>
    <property type="molecule type" value="Genomic_DNA"/>
</dbReference>
<dbReference type="PIRSF" id="PIRSF000538">
    <property type="entry name" value="GlpK"/>
    <property type="match status" value="1"/>
</dbReference>